<name>A0A0W0VZY5_9GAMM</name>
<dbReference type="Pfam" id="PF05139">
    <property type="entry name" value="Erythro_esteras"/>
    <property type="match status" value="1"/>
</dbReference>
<dbReference type="Proteomes" id="UP000054908">
    <property type="component" value="Unassembled WGS sequence"/>
</dbReference>
<dbReference type="OrthoDB" id="9810066at2"/>
<dbReference type="InterPro" id="IPR014622">
    <property type="entry name" value="UCP036794_erythomycin"/>
</dbReference>
<dbReference type="RefSeq" id="WP_058452745.1">
    <property type="nucleotide sequence ID" value="NZ_CAAAIB010000002.1"/>
</dbReference>
<keyword evidence="2" id="KW-1185">Reference proteome</keyword>
<dbReference type="EMBL" id="LNYL01000044">
    <property type="protein sequence ID" value="KTD25640.1"/>
    <property type="molecule type" value="Genomic_DNA"/>
</dbReference>
<protein>
    <submittedName>
        <fullName evidence="1">Erythromycin esterase</fullName>
    </submittedName>
</protein>
<dbReference type="PATRIC" id="fig|466.6.peg.2121"/>
<dbReference type="PANTHER" id="PTHR31299:SF0">
    <property type="entry name" value="ESTERASE, PUTATIVE (AFU_ORTHOLOGUE AFUA_1G05850)-RELATED"/>
    <property type="match status" value="1"/>
</dbReference>
<dbReference type="AlphaFoldDB" id="A0A0W0VZY5"/>
<dbReference type="SUPFAM" id="SSF159501">
    <property type="entry name" value="EreA/ChaN-like"/>
    <property type="match status" value="1"/>
</dbReference>
<dbReference type="Gene3D" id="1.20.1440.30">
    <property type="entry name" value="Biosynthetic Protein domain"/>
    <property type="match status" value="1"/>
</dbReference>
<dbReference type="GO" id="GO:0046677">
    <property type="term" value="P:response to antibiotic"/>
    <property type="evidence" value="ECO:0007669"/>
    <property type="project" value="InterPro"/>
</dbReference>
<comment type="caution">
    <text evidence="1">The sequence shown here is derived from an EMBL/GenBank/DDBJ whole genome shotgun (WGS) entry which is preliminary data.</text>
</comment>
<dbReference type="InterPro" id="IPR052036">
    <property type="entry name" value="Hydrolase/PRTase-associated"/>
</dbReference>
<dbReference type="Gene3D" id="3.40.1660.10">
    <property type="entry name" value="EreA-like (biosynthetic domain)"/>
    <property type="match status" value="1"/>
</dbReference>
<gene>
    <name evidence="1" type="ORF">Lmac_2004</name>
</gene>
<dbReference type="Gene3D" id="3.30.1870.10">
    <property type="entry name" value="EreA-like, domain 2"/>
    <property type="match status" value="1"/>
</dbReference>
<sequence>MHTDVYKKLIKLLNNAIIPLKNTNKRYSSLLEEIEDKRFVLIGEASHGTQEFYQARIEITQKLIEEKGFMAIAIEGDWPDAYNIHRYVQGKGSKESWQDALHHFTRFPTWMWCNTSIAQFIQWLRDYNDNLLPSEKIGFFGLDLYSLNASMEAVIDYLMKVDREAARRAKSRYACFDHTEPQTYGYLANLGVKKTCINEAISVLIELQKKSLDYIHKDGIRAEDEYFFAAQNARLVKNAEKYYRTMFAGRASSWNIRDKHMMETLQQLVDHLENRFKKPAKIIIWAHNSHIGDARATEMSQQGEVNIGQLIREAYDKQCYSIGFSTYDGFVTAADDWDMPYEYKRITPGLEGSYEDLFHQLKYDTFILHLHNEELEHFLKIPRLQRAIGVIYRPETERLSHYFFTHLTHQFDCIIHFDTTQALKPLTLGLKVSH</sequence>
<dbReference type="STRING" id="466.Lmac_2004"/>
<reference evidence="1 2" key="1">
    <citation type="submission" date="2015-11" db="EMBL/GenBank/DDBJ databases">
        <title>Genomic analysis of 38 Legionella species identifies large and diverse effector repertoires.</title>
        <authorList>
            <person name="Burstein D."/>
            <person name="Amaro F."/>
            <person name="Zusman T."/>
            <person name="Lifshitz Z."/>
            <person name="Cohen O."/>
            <person name="Gilbert J.A."/>
            <person name="Pupko T."/>
            <person name="Shuman H.A."/>
            <person name="Segal G."/>
        </authorList>
    </citation>
    <scope>NUCLEOTIDE SEQUENCE [LARGE SCALE GENOMIC DNA]</scope>
    <source>
        <strain evidence="1 2">PX-1-G2-E2</strain>
    </source>
</reference>
<proteinExistence type="predicted"/>
<dbReference type="CDD" id="cd14728">
    <property type="entry name" value="Ere-like"/>
    <property type="match status" value="1"/>
</dbReference>
<organism evidence="1 2">
    <name type="scientific">Legionella maceachernii</name>
    <dbReference type="NCBI Taxonomy" id="466"/>
    <lineage>
        <taxon>Bacteria</taxon>
        <taxon>Pseudomonadati</taxon>
        <taxon>Pseudomonadota</taxon>
        <taxon>Gammaproteobacteria</taxon>
        <taxon>Legionellales</taxon>
        <taxon>Legionellaceae</taxon>
        <taxon>Legionella</taxon>
    </lineage>
</organism>
<evidence type="ECO:0000313" key="2">
    <source>
        <dbReference type="Proteomes" id="UP000054908"/>
    </source>
</evidence>
<accession>A0A0W0VZY5</accession>
<dbReference type="InterPro" id="IPR007815">
    <property type="entry name" value="Emycin_Estase"/>
</dbReference>
<dbReference type="PANTHER" id="PTHR31299">
    <property type="entry name" value="ESTERASE, PUTATIVE (AFU_ORTHOLOGUE AFUA_1G05850)-RELATED"/>
    <property type="match status" value="1"/>
</dbReference>
<dbReference type="PIRSF" id="PIRSF036794">
    <property type="entry name" value="UCP_erythr_ester"/>
    <property type="match status" value="1"/>
</dbReference>
<evidence type="ECO:0000313" key="1">
    <source>
        <dbReference type="EMBL" id="KTD25640.1"/>
    </source>
</evidence>